<dbReference type="InterPro" id="IPR008271">
    <property type="entry name" value="Ser/Thr_kinase_AS"/>
</dbReference>
<dbReference type="Gramene" id="TuG1812G0100003262.01.T01">
    <property type="protein sequence ID" value="TuG1812G0100003262.01.T01"/>
    <property type="gene ID" value="TuG1812G0100003262.01"/>
</dbReference>
<dbReference type="Proteomes" id="UP000015106">
    <property type="component" value="Chromosome 1"/>
</dbReference>
<dbReference type="PANTHER" id="PTHR45707">
    <property type="entry name" value="C2 CALCIUM/LIPID-BINDING PLANT PHOSPHORIBOSYLTRANSFERASE FAMILY PROTEIN"/>
    <property type="match status" value="1"/>
</dbReference>
<feature type="binding site" evidence="5">
    <location>
        <position position="66"/>
    </location>
    <ligand>
        <name>ATP</name>
        <dbReference type="ChEBI" id="CHEBI:30616"/>
    </ligand>
</feature>
<dbReference type="EnsemblPlants" id="TuG1812G0100003262.01.T01">
    <property type="protein sequence ID" value="TuG1812G0100003262.01.T01"/>
    <property type="gene ID" value="TuG1812G0100003262.01"/>
</dbReference>
<reference evidence="9" key="3">
    <citation type="submission" date="2022-06" db="UniProtKB">
        <authorList>
            <consortium name="EnsemblPlants"/>
        </authorList>
    </citation>
    <scope>IDENTIFICATION</scope>
</reference>
<dbReference type="InterPro" id="IPR011009">
    <property type="entry name" value="Kinase-like_dom_sf"/>
</dbReference>
<evidence type="ECO:0000313" key="10">
    <source>
        <dbReference type="Proteomes" id="UP000015106"/>
    </source>
</evidence>
<dbReference type="PROSITE" id="PS50202">
    <property type="entry name" value="MSP"/>
    <property type="match status" value="1"/>
</dbReference>
<evidence type="ECO:0008006" key="11">
    <source>
        <dbReference type="Google" id="ProtNLM"/>
    </source>
</evidence>
<dbReference type="FunFam" id="1.10.510.10:FF:000870">
    <property type="entry name" value="OSJNBa0016N04.16-like protein"/>
    <property type="match status" value="1"/>
</dbReference>
<feature type="domain" description="MSP" evidence="8">
    <location>
        <begin position="329"/>
        <end position="457"/>
    </location>
</feature>
<dbReference type="SMART" id="SM00220">
    <property type="entry name" value="S_TKc"/>
    <property type="match status" value="1"/>
</dbReference>
<keyword evidence="1" id="KW-0808">Transferase</keyword>
<dbReference type="Gene3D" id="3.30.200.20">
    <property type="entry name" value="Phosphorylase Kinase, domain 1"/>
    <property type="match status" value="1"/>
</dbReference>
<dbReference type="InterPro" id="IPR008962">
    <property type="entry name" value="PapD-like_sf"/>
</dbReference>
<dbReference type="PANTHER" id="PTHR45707:SF59">
    <property type="entry name" value="PROTEIN KINASE DOMAIN-CONTAINING PROTEIN"/>
    <property type="match status" value="1"/>
</dbReference>
<evidence type="ECO:0000259" key="7">
    <source>
        <dbReference type="PROSITE" id="PS50011"/>
    </source>
</evidence>
<keyword evidence="10" id="KW-1185">Reference proteome</keyword>
<dbReference type="SUPFAM" id="SSF49354">
    <property type="entry name" value="PapD-like"/>
    <property type="match status" value="1"/>
</dbReference>
<dbReference type="InterPro" id="IPR000719">
    <property type="entry name" value="Prot_kinase_dom"/>
</dbReference>
<protein>
    <recommendedName>
        <fullName evidence="11">Protein kinase domain-containing protein</fullName>
    </recommendedName>
</protein>
<evidence type="ECO:0000256" key="2">
    <source>
        <dbReference type="ARBA" id="ARBA00022741"/>
    </source>
</evidence>
<dbReference type="InterPro" id="IPR000535">
    <property type="entry name" value="MSP_dom"/>
</dbReference>
<accession>A0A8R7K2R0</accession>
<dbReference type="InterPro" id="IPR013783">
    <property type="entry name" value="Ig-like_fold"/>
</dbReference>
<dbReference type="Gene3D" id="1.10.510.10">
    <property type="entry name" value="Transferase(Phosphotransferase) domain 1"/>
    <property type="match status" value="1"/>
</dbReference>
<keyword evidence="6" id="KW-0723">Serine/threonine-protein kinase</keyword>
<evidence type="ECO:0000256" key="5">
    <source>
        <dbReference type="PROSITE-ProRule" id="PRU10141"/>
    </source>
</evidence>
<name>A0A8R7K2R0_TRIUA</name>
<dbReference type="InterPro" id="IPR017441">
    <property type="entry name" value="Protein_kinase_ATP_BS"/>
</dbReference>
<dbReference type="PROSITE" id="PS00107">
    <property type="entry name" value="PROTEIN_KINASE_ATP"/>
    <property type="match status" value="1"/>
</dbReference>
<evidence type="ECO:0000259" key="8">
    <source>
        <dbReference type="PROSITE" id="PS50202"/>
    </source>
</evidence>
<feature type="domain" description="Protein kinase" evidence="7">
    <location>
        <begin position="37"/>
        <end position="321"/>
    </location>
</feature>
<keyword evidence="4 5" id="KW-0067">ATP-binding</keyword>
<dbReference type="SUPFAM" id="SSF56112">
    <property type="entry name" value="Protein kinase-like (PK-like)"/>
    <property type="match status" value="1"/>
</dbReference>
<dbReference type="Gene3D" id="2.60.40.10">
    <property type="entry name" value="Immunoglobulins"/>
    <property type="match status" value="1"/>
</dbReference>
<evidence type="ECO:0000256" key="1">
    <source>
        <dbReference type="ARBA" id="ARBA00022679"/>
    </source>
</evidence>
<proteinExistence type="inferred from homology"/>
<reference evidence="9" key="2">
    <citation type="submission" date="2018-03" db="EMBL/GenBank/DDBJ databases">
        <title>The Triticum urartu genome reveals the dynamic nature of wheat genome evolution.</title>
        <authorList>
            <person name="Ling H."/>
            <person name="Ma B."/>
            <person name="Shi X."/>
            <person name="Liu H."/>
            <person name="Dong L."/>
            <person name="Sun H."/>
            <person name="Cao Y."/>
            <person name="Gao Q."/>
            <person name="Zheng S."/>
            <person name="Li Y."/>
            <person name="Yu Y."/>
            <person name="Du H."/>
            <person name="Qi M."/>
            <person name="Li Y."/>
            <person name="Yu H."/>
            <person name="Cui Y."/>
            <person name="Wang N."/>
            <person name="Chen C."/>
            <person name="Wu H."/>
            <person name="Zhao Y."/>
            <person name="Zhang J."/>
            <person name="Li Y."/>
            <person name="Zhou W."/>
            <person name="Zhang B."/>
            <person name="Hu W."/>
            <person name="Eijk M."/>
            <person name="Tang J."/>
            <person name="Witsenboer H."/>
            <person name="Zhao S."/>
            <person name="Li Z."/>
            <person name="Zhang A."/>
            <person name="Wang D."/>
            <person name="Liang C."/>
        </authorList>
    </citation>
    <scope>NUCLEOTIDE SEQUENCE [LARGE SCALE GENOMIC DNA]</scope>
    <source>
        <strain evidence="9">cv. G1812</strain>
    </source>
</reference>
<dbReference type="GO" id="GO:0005524">
    <property type="term" value="F:ATP binding"/>
    <property type="evidence" value="ECO:0007669"/>
    <property type="project" value="UniProtKB-UniRule"/>
</dbReference>
<evidence type="ECO:0000256" key="3">
    <source>
        <dbReference type="ARBA" id="ARBA00022777"/>
    </source>
</evidence>
<dbReference type="AlphaFoldDB" id="A0A8R7K2R0"/>
<dbReference type="GO" id="GO:0004674">
    <property type="term" value="F:protein serine/threonine kinase activity"/>
    <property type="evidence" value="ECO:0007669"/>
    <property type="project" value="UniProtKB-KW"/>
</dbReference>
<organism evidence="9 10">
    <name type="scientific">Triticum urartu</name>
    <name type="common">Red wild einkorn</name>
    <name type="synonym">Crithodium urartu</name>
    <dbReference type="NCBI Taxonomy" id="4572"/>
    <lineage>
        <taxon>Eukaryota</taxon>
        <taxon>Viridiplantae</taxon>
        <taxon>Streptophyta</taxon>
        <taxon>Embryophyta</taxon>
        <taxon>Tracheophyta</taxon>
        <taxon>Spermatophyta</taxon>
        <taxon>Magnoliopsida</taxon>
        <taxon>Liliopsida</taxon>
        <taxon>Poales</taxon>
        <taxon>Poaceae</taxon>
        <taxon>BOP clade</taxon>
        <taxon>Pooideae</taxon>
        <taxon>Triticodae</taxon>
        <taxon>Triticeae</taxon>
        <taxon>Triticinae</taxon>
        <taxon>Triticum</taxon>
    </lineage>
</organism>
<reference evidence="10" key="1">
    <citation type="journal article" date="2013" name="Nature">
        <title>Draft genome of the wheat A-genome progenitor Triticum urartu.</title>
        <authorList>
            <person name="Ling H.Q."/>
            <person name="Zhao S."/>
            <person name="Liu D."/>
            <person name="Wang J."/>
            <person name="Sun H."/>
            <person name="Zhang C."/>
            <person name="Fan H."/>
            <person name="Li D."/>
            <person name="Dong L."/>
            <person name="Tao Y."/>
            <person name="Gao C."/>
            <person name="Wu H."/>
            <person name="Li Y."/>
            <person name="Cui Y."/>
            <person name="Guo X."/>
            <person name="Zheng S."/>
            <person name="Wang B."/>
            <person name="Yu K."/>
            <person name="Liang Q."/>
            <person name="Yang W."/>
            <person name="Lou X."/>
            <person name="Chen J."/>
            <person name="Feng M."/>
            <person name="Jian J."/>
            <person name="Zhang X."/>
            <person name="Luo G."/>
            <person name="Jiang Y."/>
            <person name="Liu J."/>
            <person name="Wang Z."/>
            <person name="Sha Y."/>
            <person name="Zhang B."/>
            <person name="Wu H."/>
            <person name="Tang D."/>
            <person name="Shen Q."/>
            <person name="Xue P."/>
            <person name="Zou S."/>
            <person name="Wang X."/>
            <person name="Liu X."/>
            <person name="Wang F."/>
            <person name="Yang Y."/>
            <person name="An X."/>
            <person name="Dong Z."/>
            <person name="Zhang K."/>
            <person name="Zhang X."/>
            <person name="Luo M.C."/>
            <person name="Dvorak J."/>
            <person name="Tong Y."/>
            <person name="Wang J."/>
            <person name="Yang H."/>
            <person name="Li Z."/>
            <person name="Wang D."/>
            <person name="Zhang A."/>
            <person name="Wang J."/>
        </authorList>
    </citation>
    <scope>NUCLEOTIDE SEQUENCE</scope>
    <source>
        <strain evidence="10">cv. G1812</strain>
    </source>
</reference>
<dbReference type="PROSITE" id="PS00108">
    <property type="entry name" value="PROTEIN_KINASE_ST"/>
    <property type="match status" value="1"/>
</dbReference>
<evidence type="ECO:0000313" key="9">
    <source>
        <dbReference type="EnsemblPlants" id="TuG1812G0100003262.01.T01"/>
    </source>
</evidence>
<sequence>MAPDTSSAKTDDGKTGTGSAERKMWPLQLWKNITNNFSKDRIIGTGLFGTVYKGILEDGEIIAVKKLAENAPLGRDKAFNNEVQNIMALKNENIVPLVGYCHEGQRKVVLNNGRYIVADVYEGLLCYEYLPEGSLNKNLFVLPRKMDWETRLKIIKGVCNGLLFLHRIPIVHMDLKSQNILLDNYMRPKIADFGLSRLFGQEQTLANPQNVVGSYGYVAPEYLYRGEISTKSDIYSLGLLIMETSTGEKFLPAENDPSGLGFIKNVRDNWTEERIASEYSWLDADCRNQIKACIDIGLECVETDRRKRPSIEKIVDMLNGLSQITSDGLLSLQPGRINFPIGPKRLTSSSLYLMNNRDDPIAFRLETKFPRRYLTKLPLCGVVPPKCTYILTVIMREQKKSPPSNSDDGLILQSSIAHHEDLDSVDPASVAMFLDSIGDEVKVPVACEPLAETISDD</sequence>
<dbReference type="Pfam" id="PF00635">
    <property type="entry name" value="Motile_Sperm"/>
    <property type="match status" value="1"/>
</dbReference>
<evidence type="ECO:0000256" key="6">
    <source>
        <dbReference type="RuleBase" id="RU000304"/>
    </source>
</evidence>
<comment type="similarity">
    <text evidence="6">Belongs to the protein kinase superfamily.</text>
</comment>
<keyword evidence="2 5" id="KW-0547">Nucleotide-binding</keyword>
<keyword evidence="3" id="KW-0418">Kinase</keyword>
<evidence type="ECO:0000256" key="4">
    <source>
        <dbReference type="ARBA" id="ARBA00022840"/>
    </source>
</evidence>
<dbReference type="PROSITE" id="PS50011">
    <property type="entry name" value="PROTEIN_KINASE_DOM"/>
    <property type="match status" value="1"/>
</dbReference>
<dbReference type="Pfam" id="PF00069">
    <property type="entry name" value="Pkinase"/>
    <property type="match status" value="1"/>
</dbReference>